<keyword evidence="3 7" id="KW-0808">Transferase</keyword>
<dbReference type="AlphaFoldDB" id="A0A1Q5PXI5"/>
<sequence length="349" mass="37331">MKLPASIPSPGESVWYLGPLPLRAYALCIIVGIVVAVWWTAKRYARAGGDGELVFDAAVWLVPAGIIGGRLYHVVSSPDRYFGADGDLSRIPQIWTGGLGIWGAITLGALVAWWYLRRRNVAFAPFADALAPAVIVAQAIGRLGNWFNQELFGAPTTLPWGLQIDNAHLPAGYAPGTLFHPTFLYELLWNLAVAAFLVFIERRRRLAPGQLFALYVFGYTLGRVWIEMLRIDDAELIFGVRLNVWVALLVGIGALVAYWWLGRHPRRGLPPVAAGAAADETPALSAEAEAAADAAAEVDEPAASATAVADDEAAAPAGKDAALAREPETEEPQAEPPVPGGRAADQPAD</sequence>
<keyword evidence="9" id="KW-0449">Lipoprotein</keyword>
<evidence type="ECO:0000256" key="1">
    <source>
        <dbReference type="ARBA" id="ARBA00007150"/>
    </source>
</evidence>
<comment type="function">
    <text evidence="7">Catalyzes the transfer of the diacylglyceryl group from phosphatidylglycerol to the sulfhydryl group of the N-terminal cysteine of a prolipoprotein, the first step in the formation of mature lipoproteins.</text>
</comment>
<feature type="transmembrane region" description="Helical" evidence="7">
    <location>
        <begin position="242"/>
        <end position="261"/>
    </location>
</feature>
<evidence type="ECO:0000256" key="4">
    <source>
        <dbReference type="ARBA" id="ARBA00022692"/>
    </source>
</evidence>
<gene>
    <name evidence="7" type="primary">lgt</name>
    <name evidence="9" type="ORF">BSZ40_02230</name>
</gene>
<keyword evidence="10" id="KW-1185">Reference proteome</keyword>
<dbReference type="PANTHER" id="PTHR30589">
    <property type="entry name" value="PROLIPOPROTEIN DIACYLGLYCERYL TRANSFERASE"/>
    <property type="match status" value="1"/>
</dbReference>
<dbReference type="STRING" id="52770.BSZ40_02230"/>
<dbReference type="RefSeq" id="WP_073822906.1">
    <property type="nucleotide sequence ID" value="NZ_JAUNKL010000021.1"/>
</dbReference>
<name>A0A1Q5PXI5_9ACTO</name>
<evidence type="ECO:0000256" key="6">
    <source>
        <dbReference type="ARBA" id="ARBA00023136"/>
    </source>
</evidence>
<feature type="transmembrane region" description="Helical" evidence="7">
    <location>
        <begin position="212"/>
        <end position="230"/>
    </location>
</feature>
<keyword evidence="6 7" id="KW-0472">Membrane</keyword>
<dbReference type="HAMAP" id="MF_01147">
    <property type="entry name" value="Lgt"/>
    <property type="match status" value="1"/>
</dbReference>
<comment type="similarity">
    <text evidence="1 7">Belongs to the Lgt family.</text>
</comment>
<feature type="transmembrane region" description="Helical" evidence="7">
    <location>
        <begin position="123"/>
        <end position="141"/>
    </location>
</feature>
<evidence type="ECO:0000256" key="8">
    <source>
        <dbReference type="SAM" id="MobiDB-lite"/>
    </source>
</evidence>
<evidence type="ECO:0000256" key="3">
    <source>
        <dbReference type="ARBA" id="ARBA00022679"/>
    </source>
</evidence>
<reference evidence="10" key="1">
    <citation type="submission" date="2016-12" db="EMBL/GenBank/DDBJ databases">
        <authorList>
            <person name="Meng X."/>
        </authorList>
    </citation>
    <scope>NUCLEOTIDE SEQUENCE [LARGE SCALE GENOMIC DNA]</scope>
    <source>
        <strain evidence="10">DSM 20732</strain>
    </source>
</reference>
<evidence type="ECO:0000256" key="7">
    <source>
        <dbReference type="HAMAP-Rule" id="MF_01147"/>
    </source>
</evidence>
<dbReference type="UniPathway" id="UPA00664"/>
<dbReference type="InParanoid" id="A0A1Q5PXI5"/>
<feature type="compositionally biased region" description="Low complexity" evidence="8">
    <location>
        <begin position="286"/>
        <end position="321"/>
    </location>
</feature>
<keyword evidence="5 7" id="KW-1133">Transmembrane helix</keyword>
<dbReference type="GO" id="GO:0042158">
    <property type="term" value="P:lipoprotein biosynthetic process"/>
    <property type="evidence" value="ECO:0007669"/>
    <property type="project" value="UniProtKB-UniRule"/>
</dbReference>
<evidence type="ECO:0000256" key="5">
    <source>
        <dbReference type="ARBA" id="ARBA00022989"/>
    </source>
</evidence>
<dbReference type="PROSITE" id="PS01311">
    <property type="entry name" value="LGT"/>
    <property type="match status" value="1"/>
</dbReference>
<comment type="catalytic activity">
    <reaction evidence="7">
        <text>L-cysteinyl-[prolipoprotein] + a 1,2-diacyl-sn-glycero-3-phospho-(1'-sn-glycerol) = an S-1,2-diacyl-sn-glyceryl-L-cysteinyl-[prolipoprotein] + sn-glycerol 1-phosphate + H(+)</text>
        <dbReference type="Rhea" id="RHEA:56712"/>
        <dbReference type="Rhea" id="RHEA-COMP:14679"/>
        <dbReference type="Rhea" id="RHEA-COMP:14680"/>
        <dbReference type="ChEBI" id="CHEBI:15378"/>
        <dbReference type="ChEBI" id="CHEBI:29950"/>
        <dbReference type="ChEBI" id="CHEBI:57685"/>
        <dbReference type="ChEBI" id="CHEBI:64716"/>
        <dbReference type="ChEBI" id="CHEBI:140658"/>
        <dbReference type="EC" id="2.5.1.145"/>
    </reaction>
</comment>
<dbReference type="FunCoup" id="A0A1Q5PXI5">
    <property type="interactions" value="13"/>
</dbReference>
<dbReference type="GO" id="GO:0005886">
    <property type="term" value="C:plasma membrane"/>
    <property type="evidence" value="ECO:0007669"/>
    <property type="project" value="UniProtKB-SubCell"/>
</dbReference>
<keyword evidence="2 7" id="KW-1003">Cell membrane</keyword>
<feature type="transmembrane region" description="Helical" evidence="7">
    <location>
        <begin position="183"/>
        <end position="200"/>
    </location>
</feature>
<evidence type="ECO:0000256" key="2">
    <source>
        <dbReference type="ARBA" id="ARBA00022475"/>
    </source>
</evidence>
<feature type="transmembrane region" description="Helical" evidence="7">
    <location>
        <begin position="94"/>
        <end position="116"/>
    </location>
</feature>
<evidence type="ECO:0000313" key="9">
    <source>
        <dbReference type="EMBL" id="OKL52324.1"/>
    </source>
</evidence>
<dbReference type="NCBIfam" id="TIGR00544">
    <property type="entry name" value="lgt"/>
    <property type="match status" value="1"/>
</dbReference>
<dbReference type="Proteomes" id="UP000185612">
    <property type="component" value="Unassembled WGS sequence"/>
</dbReference>
<proteinExistence type="inferred from homology"/>
<protein>
    <recommendedName>
        <fullName evidence="7">Phosphatidylglycerol--prolipoprotein diacylglyceryl transferase</fullName>
        <ecNumber evidence="7">2.5.1.145</ecNumber>
    </recommendedName>
</protein>
<feature type="region of interest" description="Disordered" evidence="8">
    <location>
        <begin position="286"/>
        <end position="349"/>
    </location>
</feature>
<dbReference type="InterPro" id="IPR001640">
    <property type="entry name" value="Lgt"/>
</dbReference>
<accession>A0A1Q5PXI5</accession>
<dbReference type="GO" id="GO:0008961">
    <property type="term" value="F:phosphatidylglycerol-prolipoprotein diacylglyceryl transferase activity"/>
    <property type="evidence" value="ECO:0007669"/>
    <property type="project" value="UniProtKB-UniRule"/>
</dbReference>
<feature type="transmembrane region" description="Helical" evidence="7">
    <location>
        <begin position="53"/>
        <end position="74"/>
    </location>
</feature>
<comment type="pathway">
    <text evidence="7">Protein modification; lipoprotein biosynthesis (diacylglyceryl transfer).</text>
</comment>
<feature type="binding site" evidence="7">
    <location>
        <position position="142"/>
    </location>
    <ligand>
        <name>a 1,2-diacyl-sn-glycero-3-phospho-(1'-sn-glycerol)</name>
        <dbReference type="ChEBI" id="CHEBI:64716"/>
    </ligand>
</feature>
<dbReference type="EC" id="2.5.1.145" evidence="7"/>
<dbReference type="OrthoDB" id="871140at2"/>
<dbReference type="PANTHER" id="PTHR30589:SF0">
    <property type="entry name" value="PHOSPHATIDYLGLYCEROL--PROLIPOPROTEIN DIACYLGLYCERYL TRANSFERASE"/>
    <property type="match status" value="1"/>
</dbReference>
<keyword evidence="4 7" id="KW-0812">Transmembrane</keyword>
<dbReference type="Pfam" id="PF01790">
    <property type="entry name" value="LGT"/>
    <property type="match status" value="1"/>
</dbReference>
<dbReference type="EMBL" id="MQVS01000002">
    <property type="protein sequence ID" value="OKL52324.1"/>
    <property type="molecule type" value="Genomic_DNA"/>
</dbReference>
<comment type="subcellular location">
    <subcellularLocation>
        <location evidence="7">Cell membrane</location>
        <topology evidence="7">Multi-pass membrane protein</topology>
    </subcellularLocation>
</comment>
<organism evidence="9 10">
    <name type="scientific">Buchananella hordeovulneris</name>
    <dbReference type="NCBI Taxonomy" id="52770"/>
    <lineage>
        <taxon>Bacteria</taxon>
        <taxon>Bacillati</taxon>
        <taxon>Actinomycetota</taxon>
        <taxon>Actinomycetes</taxon>
        <taxon>Actinomycetales</taxon>
        <taxon>Actinomycetaceae</taxon>
        <taxon>Buchananella</taxon>
    </lineage>
</organism>
<feature type="transmembrane region" description="Helical" evidence="7">
    <location>
        <begin position="20"/>
        <end position="41"/>
    </location>
</feature>
<evidence type="ECO:0000313" key="10">
    <source>
        <dbReference type="Proteomes" id="UP000185612"/>
    </source>
</evidence>
<comment type="caution">
    <text evidence="9">The sequence shown here is derived from an EMBL/GenBank/DDBJ whole genome shotgun (WGS) entry which is preliminary data.</text>
</comment>